<reference evidence="5 6" key="1">
    <citation type="submission" date="2023-08" db="EMBL/GenBank/DDBJ databases">
        <title>Black Yeasts Isolated from many extreme environments.</title>
        <authorList>
            <person name="Coleine C."/>
            <person name="Stajich J.E."/>
            <person name="Selbmann L."/>
        </authorList>
    </citation>
    <scope>NUCLEOTIDE SEQUENCE [LARGE SCALE GENOMIC DNA]</scope>
    <source>
        <strain evidence="5 6">CCFEE 5386</strain>
    </source>
</reference>
<evidence type="ECO:0000256" key="3">
    <source>
        <dbReference type="SAM" id="MobiDB-lite"/>
    </source>
</evidence>
<evidence type="ECO:0000259" key="4">
    <source>
        <dbReference type="SMART" id="SM00906"/>
    </source>
</evidence>
<gene>
    <name evidence="5" type="ORF">LTR32_002184</name>
</gene>
<comment type="caution">
    <text evidence="5">The sequence shown here is derived from an EMBL/GenBank/DDBJ whole genome shotgun (WGS) entry which is preliminary data.</text>
</comment>
<feature type="domain" description="Xylanolytic transcriptional activator regulatory" evidence="4">
    <location>
        <begin position="67"/>
        <end position="141"/>
    </location>
</feature>
<dbReference type="Proteomes" id="UP001308179">
    <property type="component" value="Unassembled WGS sequence"/>
</dbReference>
<keyword evidence="2" id="KW-0539">Nucleus</keyword>
<feature type="region of interest" description="Disordered" evidence="3">
    <location>
        <begin position="381"/>
        <end position="473"/>
    </location>
</feature>
<feature type="compositionally biased region" description="Polar residues" evidence="3">
    <location>
        <begin position="388"/>
        <end position="403"/>
    </location>
</feature>
<dbReference type="SMART" id="SM00906">
    <property type="entry name" value="Fungal_trans"/>
    <property type="match status" value="1"/>
</dbReference>
<dbReference type="InterPro" id="IPR007219">
    <property type="entry name" value="XnlR_reg_dom"/>
</dbReference>
<feature type="compositionally biased region" description="Polar residues" evidence="3">
    <location>
        <begin position="417"/>
        <end position="442"/>
    </location>
</feature>
<comment type="subcellular location">
    <subcellularLocation>
        <location evidence="1">Nucleus</location>
    </subcellularLocation>
</comment>
<dbReference type="EMBL" id="JAVRRR010000102">
    <property type="protein sequence ID" value="KAK5146198.1"/>
    <property type="molecule type" value="Genomic_DNA"/>
</dbReference>
<dbReference type="PANTHER" id="PTHR31001:SF49">
    <property type="entry name" value="ZN(II)2CYS6 TRANSCRIPTION FACTOR (EUROFUNG)"/>
    <property type="match status" value="1"/>
</dbReference>
<evidence type="ECO:0000256" key="2">
    <source>
        <dbReference type="ARBA" id="ARBA00023242"/>
    </source>
</evidence>
<sequence length="571" mass="63085">MLDYLREGDEPVEMRGKCQDLAMNFRNRLTDCLILADYLLPHEFLIEALIFHMYAEYVSSRDAKSSVWVLNGMIIRLAMRMGYHQPSQPTLISSPFKAEMRRRAWTFIRQSDIMLSFQMGLPNMIQLPIDESNLPRNILDDANFHEDCTTLPPPLPDAQATTISFLLAKTRLVFGFARAATEINRAQVLGYERIPEIDRELRDIYDNIPEDYKLGHLSRQDSLVMTSAKFSLATIHHKSLCVAHSRYLELDKSDQRYAFSSRVCLSSAMSMLRMQAIQDQPIPVDGQMRSLTSYQTSLATHDYLLAAALVSRELCSGSATVTSSQTSAGHGMPTRVEMVRALEVSARIFGSLRSENIDASKAADVLEMVVKTLKIGSNPASIRKEAQSSRPGPSSNSGYSSFPANPAPRWYPRSSAADESTSSGIGEASPSASISTNGSSNAMPAHDPQHSLRQAQHSHGEGRAQPASVPSQRLPPILQGEELDYYSLWNEPQPRATTSAGASLQTWTADADLDFVMSERWPVQQVPLDSTDAFPSLGVSNPLSSYPALAMDNPVSTLWNVNPGHQGFPGL</sequence>
<evidence type="ECO:0000256" key="1">
    <source>
        <dbReference type="ARBA" id="ARBA00004123"/>
    </source>
</evidence>
<evidence type="ECO:0000313" key="5">
    <source>
        <dbReference type="EMBL" id="KAK5146198.1"/>
    </source>
</evidence>
<protein>
    <recommendedName>
        <fullName evidence="4">Xylanolytic transcriptional activator regulatory domain-containing protein</fullName>
    </recommendedName>
</protein>
<dbReference type="InterPro" id="IPR050613">
    <property type="entry name" value="Sec_Metabolite_Reg"/>
</dbReference>
<proteinExistence type="predicted"/>
<dbReference type="PANTHER" id="PTHR31001">
    <property type="entry name" value="UNCHARACTERIZED TRANSCRIPTIONAL REGULATORY PROTEIN"/>
    <property type="match status" value="1"/>
</dbReference>
<keyword evidence="6" id="KW-1185">Reference proteome</keyword>
<dbReference type="Pfam" id="PF04082">
    <property type="entry name" value="Fungal_trans"/>
    <property type="match status" value="1"/>
</dbReference>
<name>A0ABR0LB02_9PEZI</name>
<evidence type="ECO:0000313" key="6">
    <source>
        <dbReference type="Proteomes" id="UP001308179"/>
    </source>
</evidence>
<organism evidence="5 6">
    <name type="scientific">Rachicladosporium monterosium</name>
    <dbReference type="NCBI Taxonomy" id="1507873"/>
    <lineage>
        <taxon>Eukaryota</taxon>
        <taxon>Fungi</taxon>
        <taxon>Dikarya</taxon>
        <taxon>Ascomycota</taxon>
        <taxon>Pezizomycotina</taxon>
        <taxon>Dothideomycetes</taxon>
        <taxon>Dothideomycetidae</taxon>
        <taxon>Cladosporiales</taxon>
        <taxon>Cladosporiaceae</taxon>
        <taxon>Rachicladosporium</taxon>
    </lineage>
</organism>
<accession>A0ABR0LB02</accession>
<dbReference type="CDD" id="cd12148">
    <property type="entry name" value="fungal_TF_MHR"/>
    <property type="match status" value="1"/>
</dbReference>